<gene>
    <name evidence="2" type="ORF">EJN92_10650</name>
</gene>
<dbReference type="Pfam" id="PF00583">
    <property type="entry name" value="Acetyltransf_1"/>
    <property type="match status" value="1"/>
</dbReference>
<dbReference type="RefSeq" id="WP_126127802.1">
    <property type="nucleotide sequence ID" value="NZ_CP034464.1"/>
</dbReference>
<keyword evidence="2" id="KW-0808">Transferase</keyword>
<dbReference type="AlphaFoldDB" id="A0A3Q9BRL1"/>
<dbReference type="OrthoDB" id="9775804at2"/>
<dbReference type="InterPro" id="IPR016181">
    <property type="entry name" value="Acyl_CoA_acyltransferase"/>
</dbReference>
<name>A0A3Q9BRL1_9BURK</name>
<dbReference type="SUPFAM" id="SSF55729">
    <property type="entry name" value="Acyl-CoA N-acyltransferases (Nat)"/>
    <property type="match status" value="1"/>
</dbReference>
<dbReference type="EMBL" id="CP034464">
    <property type="protein sequence ID" value="AZP12421.1"/>
    <property type="molecule type" value="Genomic_DNA"/>
</dbReference>
<sequence>MRELVWVNDASKVDWKALSALYKIALGEKSAENLAIVFANSKFKHFIYDGERLIGAGRALADGVDCAYLCDIAILPEYQGQALGKAMVNKLLADAAGHKKVILYANPGKEAFYKKLGFCKMNTAMAIFSNQELALASGLLSAD</sequence>
<feature type="domain" description="N-acetyltransferase" evidence="1">
    <location>
        <begin position="5"/>
        <end position="140"/>
    </location>
</feature>
<dbReference type="KEGG" id="upv:EJN92_10650"/>
<proteinExistence type="predicted"/>
<accession>A0A3Q9BRL1</accession>
<evidence type="ECO:0000313" key="3">
    <source>
        <dbReference type="Proteomes" id="UP000275663"/>
    </source>
</evidence>
<dbReference type="Proteomes" id="UP000275663">
    <property type="component" value="Chromosome"/>
</dbReference>
<dbReference type="GO" id="GO:0016747">
    <property type="term" value="F:acyltransferase activity, transferring groups other than amino-acyl groups"/>
    <property type="evidence" value="ECO:0007669"/>
    <property type="project" value="InterPro"/>
</dbReference>
<dbReference type="PANTHER" id="PTHR43233">
    <property type="entry name" value="FAMILY N-ACETYLTRANSFERASE, PUTATIVE (AFU_ORTHOLOGUE AFUA_6G03350)-RELATED"/>
    <property type="match status" value="1"/>
</dbReference>
<keyword evidence="3" id="KW-1185">Reference proteome</keyword>
<protein>
    <submittedName>
        <fullName evidence="2">N-acetyltransferase</fullName>
    </submittedName>
</protein>
<dbReference type="InterPro" id="IPR053144">
    <property type="entry name" value="Acetyltransferase_Butenolide"/>
</dbReference>
<dbReference type="CDD" id="cd04301">
    <property type="entry name" value="NAT_SF"/>
    <property type="match status" value="1"/>
</dbReference>
<evidence type="ECO:0000259" key="1">
    <source>
        <dbReference type="PROSITE" id="PS51186"/>
    </source>
</evidence>
<dbReference type="InterPro" id="IPR000182">
    <property type="entry name" value="GNAT_dom"/>
</dbReference>
<dbReference type="PROSITE" id="PS51186">
    <property type="entry name" value="GNAT"/>
    <property type="match status" value="1"/>
</dbReference>
<reference evidence="2 3" key="1">
    <citation type="journal article" date="2011" name="Int. J. Syst. Evol. Microbiol.">
        <title>Description of Undibacterium oligocarboniphilum sp. nov., isolated from purified water, and Undibacterium pigrum strain CCUG 49012 as the type strain of Undibacterium parvum sp. nov., and emended descriptions of the genus Undibacterium and the species Undibacterium pigrum.</title>
        <authorList>
            <person name="Eder W."/>
            <person name="Wanner G."/>
            <person name="Ludwig W."/>
            <person name="Busse H.J."/>
            <person name="Ziemke-Kageler F."/>
            <person name="Lang E."/>
        </authorList>
    </citation>
    <scope>NUCLEOTIDE SEQUENCE [LARGE SCALE GENOMIC DNA]</scope>
    <source>
        <strain evidence="2 3">DSM 23061</strain>
    </source>
</reference>
<evidence type="ECO:0000313" key="2">
    <source>
        <dbReference type="EMBL" id="AZP12421.1"/>
    </source>
</evidence>
<dbReference type="PANTHER" id="PTHR43233:SF1">
    <property type="entry name" value="FAMILY N-ACETYLTRANSFERASE, PUTATIVE (AFU_ORTHOLOGUE AFUA_6G03350)-RELATED"/>
    <property type="match status" value="1"/>
</dbReference>
<organism evidence="2 3">
    <name type="scientific">Undibacterium parvum</name>
    <dbReference type="NCBI Taxonomy" id="401471"/>
    <lineage>
        <taxon>Bacteria</taxon>
        <taxon>Pseudomonadati</taxon>
        <taxon>Pseudomonadota</taxon>
        <taxon>Betaproteobacteria</taxon>
        <taxon>Burkholderiales</taxon>
        <taxon>Oxalobacteraceae</taxon>
        <taxon>Undibacterium</taxon>
    </lineage>
</organism>
<dbReference type="Gene3D" id="3.40.630.30">
    <property type="match status" value="1"/>
</dbReference>